<dbReference type="GO" id="GO:0015074">
    <property type="term" value="P:DNA integration"/>
    <property type="evidence" value="ECO:0007669"/>
    <property type="project" value="InterPro"/>
</dbReference>
<dbReference type="InterPro" id="IPR012337">
    <property type="entry name" value="RNaseH-like_sf"/>
</dbReference>
<dbReference type="PANTHER" id="PTHR37984:SF5">
    <property type="entry name" value="PROTEIN NYNRIN-LIKE"/>
    <property type="match status" value="1"/>
</dbReference>
<dbReference type="SUPFAM" id="SSF53098">
    <property type="entry name" value="Ribonuclease H-like"/>
    <property type="match status" value="1"/>
</dbReference>
<dbReference type="AlphaFoldDB" id="A0A0B7NDR6"/>
<organism evidence="2 3">
    <name type="scientific">Parasitella parasitica</name>
    <dbReference type="NCBI Taxonomy" id="35722"/>
    <lineage>
        <taxon>Eukaryota</taxon>
        <taxon>Fungi</taxon>
        <taxon>Fungi incertae sedis</taxon>
        <taxon>Mucoromycota</taxon>
        <taxon>Mucoromycotina</taxon>
        <taxon>Mucoromycetes</taxon>
        <taxon>Mucorales</taxon>
        <taxon>Mucorineae</taxon>
        <taxon>Mucoraceae</taxon>
        <taxon>Parasitella</taxon>
    </lineage>
</organism>
<reference evidence="2 3" key="1">
    <citation type="submission" date="2014-09" db="EMBL/GenBank/DDBJ databases">
        <authorList>
            <person name="Ellenberger Sabrina"/>
        </authorList>
    </citation>
    <scope>NUCLEOTIDE SEQUENCE [LARGE SCALE GENOMIC DNA]</scope>
    <source>
        <strain evidence="2 3">CBS 412.66</strain>
    </source>
</reference>
<dbReference type="InterPro" id="IPR001584">
    <property type="entry name" value="Integrase_cat-core"/>
</dbReference>
<accession>A0A0B7NDR6</accession>
<gene>
    <name evidence="2" type="primary">PARPA_07559.1 scaffold 28415</name>
</gene>
<sequence length="340" mass="38687">MREDVELRVKSCEGCQKFKVCSDNKRPPTKPITPNFVGEIWATDIAVLPESYKGERYLLVFMEYLTKWVVSVPLRSFDTSLIVQALLYEVVLKYGLPTRLISDNGTNYISEEAMNVVCSRLGISKSLASVEHPQSDGLVERMKRTFKTSLSIVVGGDMKTWSRHLSFVVFAYNTARQASPKFSTFEVMFGRKAVLPLLRSIEVVNPKTYTTQQWSEFLNEEIPIIQSKALENIKKAQDQQAKQHDKKATKSLVKFKVGDPLLGKNHKKMMSFPKERWTGPWPVLEVTNKKARTAYKICKAEDPKAMSTVNVVDLRLFVRRGNDVVHPATVGAFNTRRPSY</sequence>
<dbReference type="PROSITE" id="PS50994">
    <property type="entry name" value="INTEGRASE"/>
    <property type="match status" value="1"/>
</dbReference>
<dbReference type="Proteomes" id="UP000054107">
    <property type="component" value="Unassembled WGS sequence"/>
</dbReference>
<dbReference type="GO" id="GO:0005634">
    <property type="term" value="C:nucleus"/>
    <property type="evidence" value="ECO:0007669"/>
    <property type="project" value="UniProtKB-ARBA"/>
</dbReference>
<dbReference type="EMBL" id="LN729787">
    <property type="protein sequence ID" value="CEP13480.1"/>
    <property type="molecule type" value="Genomic_DNA"/>
</dbReference>
<evidence type="ECO:0000313" key="3">
    <source>
        <dbReference type="Proteomes" id="UP000054107"/>
    </source>
</evidence>
<dbReference type="Gene3D" id="3.30.420.10">
    <property type="entry name" value="Ribonuclease H-like superfamily/Ribonuclease H"/>
    <property type="match status" value="1"/>
</dbReference>
<protein>
    <recommendedName>
        <fullName evidence="1">Integrase catalytic domain-containing protein</fullName>
    </recommendedName>
</protein>
<keyword evidence="3" id="KW-1185">Reference proteome</keyword>
<feature type="domain" description="Integrase catalytic" evidence="1">
    <location>
        <begin position="30"/>
        <end position="192"/>
    </location>
</feature>
<evidence type="ECO:0000313" key="2">
    <source>
        <dbReference type="EMBL" id="CEP13480.1"/>
    </source>
</evidence>
<dbReference type="OrthoDB" id="2202254at2759"/>
<name>A0A0B7NDR6_9FUNG</name>
<dbReference type="InterPro" id="IPR036397">
    <property type="entry name" value="RNaseH_sf"/>
</dbReference>
<dbReference type="STRING" id="35722.A0A0B7NDR6"/>
<dbReference type="PANTHER" id="PTHR37984">
    <property type="entry name" value="PROTEIN CBG26694"/>
    <property type="match status" value="1"/>
</dbReference>
<proteinExistence type="predicted"/>
<dbReference type="GO" id="GO:0003676">
    <property type="term" value="F:nucleic acid binding"/>
    <property type="evidence" value="ECO:0007669"/>
    <property type="project" value="InterPro"/>
</dbReference>
<dbReference type="Pfam" id="PF00665">
    <property type="entry name" value="rve"/>
    <property type="match status" value="1"/>
</dbReference>
<evidence type="ECO:0000259" key="1">
    <source>
        <dbReference type="PROSITE" id="PS50994"/>
    </source>
</evidence>
<dbReference type="InterPro" id="IPR050951">
    <property type="entry name" value="Retrovirus_Pol_polyprotein"/>
</dbReference>